<feature type="domain" description="Autophagy protein ATG5 UblB" evidence="6">
    <location>
        <begin position="157"/>
        <end position="233"/>
    </location>
</feature>
<accession>A0A024G5V4</accession>
<dbReference type="GO" id="GO:0061908">
    <property type="term" value="C:phagophore"/>
    <property type="evidence" value="ECO:0007669"/>
    <property type="project" value="TreeGrafter"/>
</dbReference>
<dbReference type="GO" id="GO:0000422">
    <property type="term" value="P:autophagy of mitochondrion"/>
    <property type="evidence" value="ECO:0007669"/>
    <property type="project" value="TreeGrafter"/>
</dbReference>
<dbReference type="Proteomes" id="UP000053237">
    <property type="component" value="Unassembled WGS sequence"/>
</dbReference>
<comment type="caution">
    <text evidence="9">The sequence shown here is derived from an EMBL/GenBank/DDBJ whole genome shotgun (WGS) entry which is preliminary data.</text>
</comment>
<keyword evidence="4 5" id="KW-0072">Autophagy</keyword>
<keyword evidence="5" id="KW-0472">Membrane</keyword>
<dbReference type="PANTHER" id="PTHR13040:SF2">
    <property type="entry name" value="AUTOPHAGY PROTEIN 5"/>
    <property type="match status" value="1"/>
</dbReference>
<dbReference type="Pfam" id="PF04106">
    <property type="entry name" value="ATG5_UblB"/>
    <property type="match status" value="1"/>
</dbReference>
<comment type="subunit">
    <text evidence="5">Conjugated with ATG12.</text>
</comment>
<dbReference type="GO" id="GO:0019776">
    <property type="term" value="F:Atg8-family ligase activity"/>
    <property type="evidence" value="ECO:0007669"/>
    <property type="project" value="TreeGrafter"/>
</dbReference>
<dbReference type="GO" id="GO:0034045">
    <property type="term" value="C:phagophore assembly site membrane"/>
    <property type="evidence" value="ECO:0007669"/>
    <property type="project" value="UniProtKB-SubCell"/>
</dbReference>
<sequence length="239" mass="27332">MIPRLSYLPAYIQGVISHFKHAIPSIHLGNPLKPNQVWFDHEGIPLKWHYPVGVLFDLFFTESNQQKPRCPWKLGVHFHSFPNRTVLPLENEKSIESHFMQSLKQSTFARLGSSKLIMRMSEAQQRQMWQSVVQRSGAKFNEAIKELYDTNTADSPIPVRLLFGNAPFVQLRVLPEEHGTLQKLLCWAWNGSSTDAGNVDNVMIHGVLVPTSLAVALVYRYFAYPDGFLYIVVGRLQEE</sequence>
<dbReference type="PANTHER" id="PTHR13040">
    <property type="entry name" value="AUTOPHAGY PROTEIN 5"/>
    <property type="match status" value="1"/>
</dbReference>
<dbReference type="EMBL" id="CAIX01000030">
    <property type="protein sequence ID" value="CCI42147.1"/>
    <property type="molecule type" value="Genomic_DNA"/>
</dbReference>
<name>A0A024G5V4_9STRA</name>
<proteinExistence type="inferred from homology"/>
<evidence type="ECO:0000313" key="10">
    <source>
        <dbReference type="Proteomes" id="UP000053237"/>
    </source>
</evidence>
<comment type="similarity">
    <text evidence="1 5">Belongs to the ATG5 family.</text>
</comment>
<keyword evidence="10" id="KW-1185">Reference proteome</keyword>
<feature type="domain" description="Autophagy protein ATG5 alpha-helical bundle region" evidence="7">
    <location>
        <begin position="92"/>
        <end position="147"/>
    </location>
</feature>
<evidence type="ECO:0000256" key="1">
    <source>
        <dbReference type="ARBA" id="ARBA00006910"/>
    </source>
</evidence>
<organism evidence="9 10">
    <name type="scientific">Albugo candida</name>
    <dbReference type="NCBI Taxonomy" id="65357"/>
    <lineage>
        <taxon>Eukaryota</taxon>
        <taxon>Sar</taxon>
        <taxon>Stramenopiles</taxon>
        <taxon>Oomycota</taxon>
        <taxon>Peronosporomycetes</taxon>
        <taxon>Albuginales</taxon>
        <taxon>Albuginaceae</taxon>
        <taxon>Albugo</taxon>
    </lineage>
</organism>
<dbReference type="InterPro" id="IPR042527">
    <property type="entry name" value="Atg5_UblA_dom_sf"/>
</dbReference>
<keyword evidence="3 5" id="KW-0832">Ubl conjugation</keyword>
<evidence type="ECO:0000256" key="2">
    <source>
        <dbReference type="ARBA" id="ARBA00022499"/>
    </source>
</evidence>
<reference evidence="9 10" key="1">
    <citation type="submission" date="2012-05" db="EMBL/GenBank/DDBJ databases">
        <title>Recombination and specialization in a pathogen metapopulation.</title>
        <authorList>
            <person name="Gardiner A."/>
            <person name="Kemen E."/>
            <person name="Schultz-Larsen T."/>
            <person name="MacLean D."/>
            <person name="Van Oosterhout C."/>
            <person name="Jones J.D.G."/>
        </authorList>
    </citation>
    <scope>NUCLEOTIDE SEQUENCE [LARGE SCALE GENOMIC DNA]</scope>
    <source>
        <strain evidence="9 10">Ac Nc2</strain>
    </source>
</reference>
<comment type="subcellular location">
    <subcellularLocation>
        <location evidence="5">Preautophagosomal structure membrane</location>
        <topology evidence="5">Peripheral membrane protein</topology>
    </subcellularLocation>
</comment>
<dbReference type="InterPro" id="IPR048939">
    <property type="entry name" value="ATG5_UblA"/>
</dbReference>
<evidence type="ECO:0000256" key="3">
    <source>
        <dbReference type="ARBA" id="ARBA00022843"/>
    </source>
</evidence>
<dbReference type="Gene3D" id="3.10.20.620">
    <property type="match status" value="1"/>
</dbReference>
<dbReference type="InterPro" id="IPR048318">
    <property type="entry name" value="ATG5_UblB"/>
</dbReference>
<dbReference type="InterPro" id="IPR007239">
    <property type="entry name" value="Atg5"/>
</dbReference>
<dbReference type="GO" id="GO:0044233">
    <property type="term" value="C:mitochondria-associated endoplasmic reticulum membrane contact site"/>
    <property type="evidence" value="ECO:0007669"/>
    <property type="project" value="TreeGrafter"/>
</dbReference>
<keyword evidence="2 5" id="KW-1017">Isopeptide bond</keyword>
<evidence type="ECO:0000259" key="6">
    <source>
        <dbReference type="Pfam" id="PF04106"/>
    </source>
</evidence>
<evidence type="ECO:0000259" key="8">
    <source>
        <dbReference type="Pfam" id="PF20638"/>
    </source>
</evidence>
<dbReference type="Pfam" id="PF20637">
    <property type="entry name" value="ATG5_HBR"/>
    <property type="match status" value="1"/>
</dbReference>
<gene>
    <name evidence="9" type="ORF">BN9_029310</name>
</gene>
<dbReference type="AlphaFoldDB" id="A0A024G5V4"/>
<feature type="domain" description="Autophagy protein ATG5 UblA" evidence="8">
    <location>
        <begin position="1"/>
        <end position="78"/>
    </location>
</feature>
<evidence type="ECO:0000259" key="7">
    <source>
        <dbReference type="Pfam" id="PF20637"/>
    </source>
</evidence>
<dbReference type="Gene3D" id="1.10.246.190">
    <property type="entry name" value="Autophagy protein Apg5, helix rich domain"/>
    <property type="match status" value="1"/>
</dbReference>
<dbReference type="Gene3D" id="3.10.20.90">
    <property type="entry name" value="Phosphatidylinositol 3-kinase Catalytic Subunit, Chain A, domain 1"/>
    <property type="match status" value="1"/>
</dbReference>
<dbReference type="GO" id="GO:0005776">
    <property type="term" value="C:autophagosome"/>
    <property type="evidence" value="ECO:0007669"/>
    <property type="project" value="TreeGrafter"/>
</dbReference>
<protein>
    <recommendedName>
        <fullName evidence="5">Autophagy protein 5</fullName>
    </recommendedName>
</protein>
<dbReference type="STRING" id="65357.A0A024G5V4"/>
<dbReference type="GO" id="GO:0034274">
    <property type="term" value="C:Atg12-Atg5-Atg16 complex"/>
    <property type="evidence" value="ECO:0007669"/>
    <property type="project" value="TreeGrafter"/>
</dbReference>
<dbReference type="InterPro" id="IPR042526">
    <property type="entry name" value="Atg5_HR"/>
</dbReference>
<dbReference type="GO" id="GO:0034727">
    <property type="term" value="P:piecemeal microautophagy of the nucleus"/>
    <property type="evidence" value="ECO:0007669"/>
    <property type="project" value="TreeGrafter"/>
</dbReference>
<dbReference type="Pfam" id="PF20638">
    <property type="entry name" value="ATG5_UblA"/>
    <property type="match status" value="1"/>
</dbReference>
<evidence type="ECO:0000313" key="9">
    <source>
        <dbReference type="EMBL" id="CCI42147.1"/>
    </source>
</evidence>
<dbReference type="OrthoDB" id="272162at2759"/>
<evidence type="ECO:0000256" key="5">
    <source>
        <dbReference type="RuleBase" id="RU361202"/>
    </source>
</evidence>
<comment type="function">
    <text evidence="5">Involved in autophagic vesicle formation.</text>
</comment>
<dbReference type="InParanoid" id="A0A024G5V4"/>
<evidence type="ECO:0000256" key="4">
    <source>
        <dbReference type="ARBA" id="ARBA00023006"/>
    </source>
</evidence>
<dbReference type="InterPro" id="IPR048940">
    <property type="entry name" value="ATG5_HBR"/>
</dbReference>
<dbReference type="GO" id="GO:0006995">
    <property type="term" value="P:cellular response to nitrogen starvation"/>
    <property type="evidence" value="ECO:0007669"/>
    <property type="project" value="TreeGrafter"/>
</dbReference>